<dbReference type="InterPro" id="IPR036034">
    <property type="entry name" value="PDZ_sf"/>
</dbReference>
<feature type="compositionally biased region" description="Acidic residues" evidence="1">
    <location>
        <begin position="652"/>
        <end position="664"/>
    </location>
</feature>
<feature type="compositionally biased region" description="Pro residues" evidence="1">
    <location>
        <begin position="808"/>
        <end position="817"/>
    </location>
</feature>
<evidence type="ECO:0000259" key="3">
    <source>
        <dbReference type="PROSITE" id="PS50106"/>
    </source>
</evidence>
<feature type="compositionally biased region" description="Polar residues" evidence="1">
    <location>
        <begin position="1358"/>
        <end position="1374"/>
    </location>
</feature>
<evidence type="ECO:0000259" key="2">
    <source>
        <dbReference type="PROSITE" id="PS50003"/>
    </source>
</evidence>
<dbReference type="PANTHER" id="PTHR47644:SF1">
    <property type="entry name" value="PDZ DOMAIN-CONTAINING PROTEIN"/>
    <property type="match status" value="1"/>
</dbReference>
<feature type="domain" description="PDZ" evidence="3">
    <location>
        <begin position="1756"/>
        <end position="1834"/>
    </location>
</feature>
<evidence type="ECO:0000313" key="5">
    <source>
        <dbReference type="RefSeq" id="XP_070144427.1"/>
    </source>
</evidence>
<feature type="compositionally biased region" description="Acidic residues" evidence="1">
    <location>
        <begin position="854"/>
        <end position="873"/>
    </location>
</feature>
<protein>
    <submittedName>
        <fullName evidence="5">Uncharacterized protein isoform X1</fullName>
    </submittedName>
</protein>
<feature type="region of interest" description="Disordered" evidence="1">
    <location>
        <begin position="265"/>
        <end position="293"/>
    </location>
</feature>
<feature type="compositionally biased region" description="Low complexity" evidence="1">
    <location>
        <begin position="1148"/>
        <end position="1169"/>
    </location>
</feature>
<dbReference type="Gene3D" id="2.30.29.30">
    <property type="entry name" value="Pleckstrin-homology domain (PH domain)/Phosphotyrosine-binding domain (PTB)"/>
    <property type="match status" value="2"/>
</dbReference>
<feature type="region of interest" description="Disordered" evidence="1">
    <location>
        <begin position="1099"/>
        <end position="1181"/>
    </location>
</feature>
<feature type="compositionally biased region" description="Polar residues" evidence="1">
    <location>
        <begin position="1125"/>
        <end position="1138"/>
    </location>
</feature>
<feature type="compositionally biased region" description="Polar residues" evidence="1">
    <location>
        <begin position="1247"/>
        <end position="1268"/>
    </location>
</feature>
<feature type="region of interest" description="Disordered" evidence="1">
    <location>
        <begin position="639"/>
        <end position="675"/>
    </location>
</feature>
<dbReference type="SUPFAM" id="SSF50156">
    <property type="entry name" value="PDZ domain-like"/>
    <property type="match status" value="1"/>
</dbReference>
<dbReference type="GeneID" id="108074348"/>
<reference evidence="4" key="1">
    <citation type="submission" date="2025-05" db="UniProtKB">
        <authorList>
            <consortium name="RefSeq"/>
        </authorList>
    </citation>
    <scope>NUCLEOTIDE SEQUENCE [LARGE SCALE GENOMIC DNA]</scope>
    <source>
        <strain evidence="4">14028-0561.14</strain>
    </source>
</reference>
<name>A0ABM4GNZ1_DROKI</name>
<feature type="compositionally biased region" description="Low complexity" evidence="1">
    <location>
        <begin position="1223"/>
        <end position="1239"/>
    </location>
</feature>
<dbReference type="PROSITE" id="PS50106">
    <property type="entry name" value="PDZ"/>
    <property type="match status" value="1"/>
</dbReference>
<dbReference type="Gene3D" id="2.30.42.10">
    <property type="match status" value="1"/>
</dbReference>
<keyword evidence="4" id="KW-1185">Reference proteome</keyword>
<reference evidence="5" key="2">
    <citation type="submission" date="2025-08" db="UniProtKB">
        <authorList>
            <consortium name="RefSeq"/>
        </authorList>
    </citation>
    <scope>IDENTIFICATION</scope>
    <source>
        <strain evidence="5">14028-0561.14</strain>
        <tissue evidence="5">Whole fly</tissue>
    </source>
</reference>
<dbReference type="PROSITE" id="PS50003">
    <property type="entry name" value="PH_DOMAIN"/>
    <property type="match status" value="1"/>
</dbReference>
<dbReference type="InterPro" id="IPR011993">
    <property type="entry name" value="PH-like_dom_sf"/>
</dbReference>
<sequence>MDIALRGTNIAAAAGASSSTTTTTTGTGTGLHHAVSLGNIEVSAKATYSSHMDRSYDSEDEHTGRRRLRHTLSTELQPRTSVYSRGDIREQYCLTDRQLHSIEQRPRRERFFGCLSRRGQTQSGSFLGGCVGRRVPSDENLAAYAPFEKYPRYQNNYTDTQELESSYFRRQPASILSTGKSVEADLGGRYTWIGQQTNNNSDYSTDHRATCCTAPLESFYQDVLLRNYYVELRAPPNPTPPTSHTNQIANLNVCSYHCPTYATMPTTHHQHHHHHQQQQQQSQQGGNARTKHVSFARSHTLTSFDNVNAGFRSSGRLKTARSQERLIGGKKPIIATGSMYETLQPPQQQHQVQVPQQSSTLPKTWLPPPVQLQPCQHHHAPIHLHQPMPDNMVGLIIPQPLPLTLPLPSPEVLIVEKKFRNAMKTQATQTDAAARRNQGQVGYNTQVLALSPRPPHRIKVVSQGAQTNGLQNGKKLTKSLSEIPNGKEVQSHYYQQGSIYPHEMIYRTQSQDVTPLQTLSDAQNNIMYYKPPPPLLDAHSYGLGMEHLSRGARPAASEQSVEYVNVNAAAVALNESFDYESNSLPRRACTSHVRTETDYYSNSLPRRPESLHSHDVCKHITECSELITDSVPLDFTQSHLLPPPSEYCKNDDNEEEYYDDEDEEDHPHETESYSSEVCLEQAAAAQNRRMSMIPQMIDSPFRRDDIRRQSMPVYGQTEKLIDGFGPRTSFRRRDKVSCFADQPPSAPASASARDQEQEIFIDFKPHVSPKPSLKLQLKHRKQHKAEIAMRKMQQQRMAQAAALTLPKLKPPPQPQPLPVEVEVRKVELEPSDDEEEEEEDEEEEVSEPERKYPDEEEIDDKLDLDHPEDEEPLYENITPCNCKVEPQHPELEDLQDKRSQFRKRSVSLDDDDATGAPPPSASGLRLPSTPASPCREDLLLANVSTYPSSDSLANDNTRDHSDGIWNESQVTVLTAEQRDISDGSYSSNLLLTPSSKRKNLLLQHQQRSSVDTDALDFEEQSPTYGLQTLPKIVRTPTPTTSRPASTQPLIPPPAIAVTPSSNQIKAVLDSTISSPLPKRSLVARGSVPDARQLMFMGGAAKQRHSDASFLPTTAGGGTRSADISECSTNTDEYATCTDTSKRTPGIKTPPTTTSSSSTTHVPVSTQSSQLEKTHAGSSFESASSLYSMREDLLQHDEKERQAKSQLKSPIGGSVAELTRKSPSHSISSTTSSGSCPISGAAIKSPGKESQPQTVSSSMTPQMKVSTAESVPVLKPKPDSISEDERSEVRYSSSGYYESPHDEDDEEQVMRSKARRLRHEDERKRRKTSMKLDIEKENMRALTSPIKKPTAGGVGKVQSPEQPSNNNLDNGSPSSRMKRFRPKIRRQLRKSSREDVLASAAAAGRRSRATPPTIFGLSSGSGDTELLLDASMSSGALVGTTSLSTTTTAMISSSLTLKGTVSETIASSSSPQPEATTIPSSSVVKKPHSCATPTALLSPKLPTVSSTQSKSTSDTFQLKAKSIESLRSVSPGSDSVFYSEADGNAASAADQSHCLHCGKEMEGGKQPSHQNTISELAGDSVESIPYIEQDIVKPPSDFADSPVTTKTTQRLYKKMDKRFRSEERYHGERGRHYKTRQENIRAKSEERGRVPSLPNTPVLRPAGSSPCVLPDINTEQSQHIIYKGHYDAGRYTRLTDDDLWTQLDHQCFDRSRERRASTESEKGFHAKYQVILHRLVQRRCTLEMYHRQKHNSFRVDKTVVVKSDSGEFGFRIHGSKPVVVAAIEPETPAESSGLEVGDIIISVNGVQVLDKHHTEVVKIAHDGCEKLELQVARTIGVLMHEQLEPPSQPIFSGYLWRQSGQAKGAPNSKKWVRRWFSLRPDNCLYYYKTEDDSQPVGAMIMAKHTVDLCPVDVGKPFAFKVDAGEGIPMFVAADSDELANRWLQLLRQAAAQDNQWLDKSARCLYQSPSNIQRPDCFGYLLKLGSRWCGWSKRYCVLKDACLYFYQDANSKSAFGMACLHGYKVASMSANASGKKNSFEIIPPETKLRHYFFCTESEMDKKRWISALEYSIDRWIKSG</sequence>
<feature type="compositionally biased region" description="Basic residues" evidence="1">
    <location>
        <begin position="1375"/>
        <end position="1389"/>
    </location>
</feature>
<feature type="compositionally biased region" description="Acidic residues" evidence="1">
    <location>
        <begin position="829"/>
        <end position="846"/>
    </location>
</feature>
<proteinExistence type="predicted"/>
<dbReference type="SUPFAM" id="SSF50729">
    <property type="entry name" value="PH domain-like"/>
    <property type="match status" value="2"/>
</dbReference>
<evidence type="ECO:0000256" key="1">
    <source>
        <dbReference type="SAM" id="MobiDB-lite"/>
    </source>
</evidence>
<feature type="compositionally biased region" description="Polar residues" evidence="1">
    <location>
        <begin position="1502"/>
        <end position="1514"/>
    </location>
</feature>
<dbReference type="InterPro" id="IPR001849">
    <property type="entry name" value="PH_domain"/>
</dbReference>
<feature type="region of interest" description="Disordered" evidence="1">
    <location>
        <begin position="51"/>
        <end position="78"/>
    </location>
</feature>
<accession>A0ABM4GNZ1</accession>
<feature type="compositionally biased region" description="Polar residues" evidence="1">
    <location>
        <begin position="1464"/>
        <end position="1482"/>
    </location>
</feature>
<dbReference type="InterPro" id="IPR001478">
    <property type="entry name" value="PDZ"/>
</dbReference>
<dbReference type="PANTHER" id="PTHR47644">
    <property type="entry name" value="AGAP008221-PA"/>
    <property type="match status" value="1"/>
</dbReference>
<feature type="region of interest" description="Disordered" evidence="1">
    <location>
        <begin position="1033"/>
        <end position="1057"/>
    </location>
</feature>
<feature type="region of interest" description="Disordered" evidence="1">
    <location>
        <begin position="1641"/>
        <end position="1663"/>
    </location>
</feature>
<feature type="region of interest" description="Disordered" evidence="1">
    <location>
        <begin position="1196"/>
        <end position="1416"/>
    </location>
</feature>
<dbReference type="Proteomes" id="UP001652661">
    <property type="component" value="Chromosome 2L"/>
</dbReference>
<dbReference type="SMART" id="SM00233">
    <property type="entry name" value="PH"/>
    <property type="match status" value="2"/>
</dbReference>
<feature type="compositionally biased region" description="Basic and acidic residues" evidence="1">
    <location>
        <begin position="51"/>
        <end position="63"/>
    </location>
</feature>
<dbReference type="SMART" id="SM00228">
    <property type="entry name" value="PDZ"/>
    <property type="match status" value="1"/>
</dbReference>
<feature type="domain" description="PH" evidence="2">
    <location>
        <begin position="1847"/>
        <end position="2071"/>
    </location>
</feature>
<dbReference type="Pfam" id="PF00595">
    <property type="entry name" value="PDZ"/>
    <property type="match status" value="1"/>
</dbReference>
<organism evidence="4 5">
    <name type="scientific">Drosophila kikkawai</name>
    <name type="common">Fruit fly</name>
    <dbReference type="NCBI Taxonomy" id="30033"/>
    <lineage>
        <taxon>Eukaryota</taxon>
        <taxon>Metazoa</taxon>
        <taxon>Ecdysozoa</taxon>
        <taxon>Arthropoda</taxon>
        <taxon>Hexapoda</taxon>
        <taxon>Insecta</taxon>
        <taxon>Pterygota</taxon>
        <taxon>Neoptera</taxon>
        <taxon>Endopterygota</taxon>
        <taxon>Diptera</taxon>
        <taxon>Brachycera</taxon>
        <taxon>Muscomorpha</taxon>
        <taxon>Ephydroidea</taxon>
        <taxon>Drosophilidae</taxon>
        <taxon>Drosophila</taxon>
        <taxon>Sophophora</taxon>
    </lineage>
</organism>
<feature type="compositionally biased region" description="Low complexity" evidence="1">
    <location>
        <begin position="1034"/>
        <end position="1048"/>
    </location>
</feature>
<feature type="region of interest" description="Disordered" evidence="1">
    <location>
        <begin position="806"/>
        <end position="936"/>
    </location>
</feature>
<feature type="compositionally biased region" description="Basic and acidic residues" evidence="1">
    <location>
        <begin position="885"/>
        <end position="899"/>
    </location>
</feature>
<feature type="compositionally biased region" description="Basic and acidic residues" evidence="1">
    <location>
        <begin position="1275"/>
        <end position="1288"/>
    </location>
</feature>
<feature type="compositionally biased region" description="Basic and acidic residues" evidence="1">
    <location>
        <begin position="1329"/>
        <end position="1338"/>
    </location>
</feature>
<dbReference type="RefSeq" id="XP_070144427.1">
    <property type="nucleotide sequence ID" value="XM_070288326.1"/>
</dbReference>
<evidence type="ECO:0000313" key="4">
    <source>
        <dbReference type="Proteomes" id="UP001652661"/>
    </source>
</evidence>
<feature type="region of interest" description="Disordered" evidence="1">
    <location>
        <begin position="1464"/>
        <end position="1514"/>
    </location>
</feature>
<gene>
    <name evidence="5" type="primary">LOC108074348</name>
</gene>
<dbReference type="Pfam" id="PF00169">
    <property type="entry name" value="PH"/>
    <property type="match status" value="2"/>
</dbReference>